<dbReference type="Gene3D" id="3.20.20.70">
    <property type="entry name" value="Aldolase class I"/>
    <property type="match status" value="1"/>
</dbReference>
<evidence type="ECO:0000256" key="1">
    <source>
        <dbReference type="ARBA" id="ARBA00007592"/>
    </source>
</evidence>
<organism evidence="4 5">
    <name type="scientific">Cryobacterium algoricola</name>
    <dbReference type="NCBI Taxonomy" id="1259183"/>
    <lineage>
        <taxon>Bacteria</taxon>
        <taxon>Bacillati</taxon>
        <taxon>Actinomycetota</taxon>
        <taxon>Actinomycetes</taxon>
        <taxon>Micrococcales</taxon>
        <taxon>Microbacteriaceae</taxon>
        <taxon>Cryobacterium</taxon>
    </lineage>
</organism>
<dbReference type="SMART" id="SM01130">
    <property type="entry name" value="DHDPS"/>
    <property type="match status" value="1"/>
</dbReference>
<evidence type="ECO:0000313" key="5">
    <source>
        <dbReference type="Proteomes" id="UP000297608"/>
    </source>
</evidence>
<keyword evidence="2 3" id="KW-0456">Lyase</keyword>
<sequence>MFSGLSAFPLTPLTDEMLDEASYSALVASLASAGVDSIGALGSTGSYAYLSRPERARIAELAVDSAQAVPVIIGVGALRTRDVLANVEDAQNAGASGVLLAPLAYQPLSDDEVYRLYAEVAASLSVPLVVYDNPVTTHFAFSDELHGRIAQLPAVASIKIPGVSADLATATARVDRLRALIPERVTIGISGDGSGVTGMLAGCDAWYSVLAGVFPHEFVEIAHAAHRGDAELARARADRFAPLWALFASHGSYRVTAAVAEDLGIVGPGILPRPVRGLDPDGRAAVAAALDAAGLRR</sequence>
<dbReference type="InterPro" id="IPR002220">
    <property type="entry name" value="DapA-like"/>
</dbReference>
<evidence type="ECO:0000256" key="2">
    <source>
        <dbReference type="ARBA" id="ARBA00023239"/>
    </source>
</evidence>
<dbReference type="PRINTS" id="PR00146">
    <property type="entry name" value="DHPICSNTHASE"/>
</dbReference>
<dbReference type="PANTHER" id="PTHR12128">
    <property type="entry name" value="DIHYDRODIPICOLINATE SYNTHASE"/>
    <property type="match status" value="1"/>
</dbReference>
<dbReference type="CDD" id="cd00408">
    <property type="entry name" value="DHDPS-like"/>
    <property type="match status" value="1"/>
</dbReference>
<comment type="caution">
    <text evidence="4">The sequence shown here is derived from an EMBL/GenBank/DDBJ whole genome shotgun (WGS) entry which is preliminary data.</text>
</comment>
<protein>
    <submittedName>
        <fullName evidence="4">Dihydrodipicolinate synthase family protein</fullName>
    </submittedName>
</protein>
<evidence type="ECO:0000256" key="3">
    <source>
        <dbReference type="PIRNR" id="PIRNR001365"/>
    </source>
</evidence>
<dbReference type="InterPro" id="IPR013785">
    <property type="entry name" value="Aldolase_TIM"/>
</dbReference>
<name>A0ABY2IHT2_9MICO</name>
<accession>A0ABY2IHT2</accession>
<dbReference type="SUPFAM" id="SSF51569">
    <property type="entry name" value="Aldolase"/>
    <property type="match status" value="1"/>
</dbReference>
<dbReference type="PANTHER" id="PTHR12128:SF66">
    <property type="entry name" value="4-HYDROXY-2-OXOGLUTARATE ALDOLASE, MITOCHONDRIAL"/>
    <property type="match status" value="1"/>
</dbReference>
<evidence type="ECO:0000313" key="4">
    <source>
        <dbReference type="EMBL" id="TFB88346.1"/>
    </source>
</evidence>
<dbReference type="EMBL" id="SOFG01000009">
    <property type="protein sequence ID" value="TFB88346.1"/>
    <property type="molecule type" value="Genomic_DNA"/>
</dbReference>
<dbReference type="Proteomes" id="UP000297608">
    <property type="component" value="Unassembled WGS sequence"/>
</dbReference>
<dbReference type="PIRSF" id="PIRSF001365">
    <property type="entry name" value="DHDPS"/>
    <property type="match status" value="1"/>
</dbReference>
<comment type="similarity">
    <text evidence="1 3">Belongs to the DapA family.</text>
</comment>
<proteinExistence type="inferred from homology"/>
<dbReference type="Pfam" id="PF00701">
    <property type="entry name" value="DHDPS"/>
    <property type="match status" value="1"/>
</dbReference>
<gene>
    <name evidence="4" type="ORF">E3O44_05680</name>
</gene>
<keyword evidence="5" id="KW-1185">Reference proteome</keyword>
<reference evidence="4 5" key="1">
    <citation type="submission" date="2019-03" db="EMBL/GenBank/DDBJ databases">
        <title>Genomics of glacier-inhabiting Cryobacterium strains.</title>
        <authorList>
            <person name="Liu Q."/>
            <person name="Xin Y.-H."/>
        </authorList>
    </citation>
    <scope>NUCLEOTIDE SEQUENCE [LARGE SCALE GENOMIC DNA]</scope>
    <source>
        <strain evidence="4 5">MDB2-B</strain>
    </source>
</reference>